<dbReference type="HOGENOM" id="CLU_052511_1_2_9"/>
<dbReference type="InterPro" id="IPR051452">
    <property type="entry name" value="Diverse_Oxidoreductases"/>
</dbReference>
<dbReference type="FunFam" id="1.10.150.120:FF:000003">
    <property type="entry name" value="Carbon monoxide dehydrogenase, small subunit"/>
    <property type="match status" value="1"/>
</dbReference>
<dbReference type="Gene3D" id="1.10.150.120">
    <property type="entry name" value="[2Fe-2S]-binding domain"/>
    <property type="match status" value="1"/>
</dbReference>
<keyword evidence="10" id="KW-1185">Reference proteome</keyword>
<dbReference type="GO" id="GO:0051537">
    <property type="term" value="F:2 iron, 2 sulfur cluster binding"/>
    <property type="evidence" value="ECO:0007669"/>
    <property type="project" value="UniProtKB-KW"/>
</dbReference>
<evidence type="ECO:0000256" key="1">
    <source>
        <dbReference type="ARBA" id="ARBA00022714"/>
    </source>
</evidence>
<keyword evidence="1" id="KW-0001">2Fe-2S</keyword>
<dbReference type="InterPro" id="IPR001041">
    <property type="entry name" value="2Fe-2S_ferredoxin-type"/>
</dbReference>
<sequence length="260" mass="27353">MTAERYGFGTGGPAPHHEAMDAAGSARQPAGPAEARPDAGGRPGQARDGLERAAGEGDVREVQPGSPAAETGMARPPGALEAAEPRREITVWVNGIRYRRQVPVRMLLADFLRHELELTGTHVGCEHGVCGACTVLWDGEPVRSCLLLAVQADGAHLTTVEGLASPDERLHPVQEAFREAHGLQCGFCTPGFLLTVAAFLRDHPDPDPDEAAIREALSGNLCRCTGYQHIVAAVKRAARLLAEAGVPAVPRHQPAGGEGA</sequence>
<dbReference type="EMBL" id="AENY02000002">
    <property type="protein sequence ID" value="EKP95613.1"/>
    <property type="molecule type" value="Genomic_DNA"/>
</dbReference>
<evidence type="ECO:0000259" key="8">
    <source>
        <dbReference type="PROSITE" id="PS51085"/>
    </source>
</evidence>
<dbReference type="PANTHER" id="PTHR44379:SF5">
    <property type="entry name" value="OXIDOREDUCTASE WITH IRON-SULFUR SUBUNIT"/>
    <property type="match status" value="1"/>
</dbReference>
<dbReference type="InterPro" id="IPR036010">
    <property type="entry name" value="2Fe-2S_ferredoxin-like_sf"/>
</dbReference>
<dbReference type="Pfam" id="PF01799">
    <property type="entry name" value="Fer2_2"/>
    <property type="match status" value="1"/>
</dbReference>
<comment type="pathway">
    <text evidence="6">Alkaloid degradation; nicotine degradation.</text>
</comment>
<dbReference type="eggNOG" id="COG2080">
    <property type="taxonomic scope" value="Bacteria"/>
</dbReference>
<dbReference type="STRING" id="867903.ThesuDRAFT_01370"/>
<dbReference type="Pfam" id="PF00111">
    <property type="entry name" value="Fer2"/>
    <property type="match status" value="1"/>
</dbReference>
<organism evidence="9 10">
    <name type="scientific">Thermaerobacter subterraneus DSM 13965</name>
    <dbReference type="NCBI Taxonomy" id="867903"/>
    <lineage>
        <taxon>Bacteria</taxon>
        <taxon>Bacillati</taxon>
        <taxon>Bacillota</taxon>
        <taxon>Clostridia</taxon>
        <taxon>Eubacteriales</taxon>
        <taxon>Clostridiales Family XVII. Incertae Sedis</taxon>
        <taxon>Thermaerobacter</taxon>
    </lineage>
</organism>
<dbReference type="InterPro" id="IPR006058">
    <property type="entry name" value="2Fe2S_fd_BS"/>
</dbReference>
<reference evidence="9" key="1">
    <citation type="submission" date="2010-10" db="EMBL/GenBank/DDBJ databases">
        <authorList>
            <consortium name="US DOE Joint Genome Institute (JGI-PGF)"/>
            <person name="Lucas S."/>
            <person name="Copeland A."/>
            <person name="Lapidus A."/>
            <person name="Bruce D."/>
            <person name="Goodwin L."/>
            <person name="Pitluck S."/>
            <person name="Kyrpides N."/>
            <person name="Mavromatis K."/>
            <person name="Detter J.C."/>
            <person name="Han C."/>
            <person name="Land M."/>
            <person name="Hauser L."/>
            <person name="Markowitz V."/>
            <person name="Cheng J.-F."/>
            <person name="Hugenholtz P."/>
            <person name="Woyke T."/>
            <person name="Wu D."/>
            <person name="Pukall R."/>
            <person name="Wahrenburg C."/>
            <person name="Brambilla E."/>
            <person name="Klenk H.-P."/>
            <person name="Eisen J.A."/>
        </authorList>
    </citation>
    <scope>NUCLEOTIDE SEQUENCE [LARGE SCALE GENOMIC DNA]</scope>
    <source>
        <strain evidence="9">DSM 13965</strain>
    </source>
</reference>
<accession>K6Q2Z4</accession>
<dbReference type="SUPFAM" id="SSF54292">
    <property type="entry name" value="2Fe-2S ferredoxin-like"/>
    <property type="match status" value="1"/>
</dbReference>
<dbReference type="InterPro" id="IPR036884">
    <property type="entry name" value="2Fe-2S-bd_dom_sf"/>
</dbReference>
<protein>
    <submittedName>
        <fullName evidence="9">Aerobic-type carbon monoxide dehydrogenase, small subunit CoxS/CutS-like protein</fullName>
    </submittedName>
</protein>
<dbReference type="CDD" id="cd00207">
    <property type="entry name" value="fer2"/>
    <property type="match status" value="1"/>
</dbReference>
<evidence type="ECO:0000256" key="4">
    <source>
        <dbReference type="ARBA" id="ARBA00023004"/>
    </source>
</evidence>
<feature type="region of interest" description="Disordered" evidence="7">
    <location>
        <begin position="1"/>
        <end position="81"/>
    </location>
</feature>
<keyword evidence="4" id="KW-0408">Iron</keyword>
<dbReference type="FunFam" id="3.10.20.30:FF:000020">
    <property type="entry name" value="Xanthine dehydrogenase iron-sulfur subunit"/>
    <property type="match status" value="1"/>
</dbReference>
<feature type="domain" description="2Fe-2S ferredoxin-type" evidence="8">
    <location>
        <begin position="87"/>
        <end position="163"/>
    </location>
</feature>
<evidence type="ECO:0000256" key="5">
    <source>
        <dbReference type="ARBA" id="ARBA00023014"/>
    </source>
</evidence>
<name>K6Q2Z4_9FIRM</name>
<dbReference type="PROSITE" id="PS00197">
    <property type="entry name" value="2FE2S_FER_1"/>
    <property type="match status" value="1"/>
</dbReference>
<comment type="caution">
    <text evidence="9">The sequence shown here is derived from an EMBL/GenBank/DDBJ whole genome shotgun (WGS) entry which is preliminary data.</text>
</comment>
<dbReference type="PANTHER" id="PTHR44379">
    <property type="entry name" value="OXIDOREDUCTASE WITH IRON-SULFUR SUBUNIT"/>
    <property type="match status" value="1"/>
</dbReference>
<evidence type="ECO:0000256" key="3">
    <source>
        <dbReference type="ARBA" id="ARBA00023002"/>
    </source>
</evidence>
<evidence type="ECO:0000313" key="9">
    <source>
        <dbReference type="EMBL" id="EKP95613.1"/>
    </source>
</evidence>
<evidence type="ECO:0000256" key="6">
    <source>
        <dbReference type="ARBA" id="ARBA00060707"/>
    </source>
</evidence>
<dbReference type="Gene3D" id="3.10.20.30">
    <property type="match status" value="1"/>
</dbReference>
<keyword evidence="5" id="KW-0411">Iron-sulfur</keyword>
<evidence type="ECO:0000256" key="2">
    <source>
        <dbReference type="ARBA" id="ARBA00022723"/>
    </source>
</evidence>
<keyword evidence="2" id="KW-0479">Metal-binding</keyword>
<dbReference type="AlphaFoldDB" id="K6Q2Z4"/>
<dbReference type="Proteomes" id="UP000005710">
    <property type="component" value="Unassembled WGS sequence"/>
</dbReference>
<reference evidence="9" key="2">
    <citation type="submission" date="2012-10" db="EMBL/GenBank/DDBJ databases">
        <title>Improved high-quality draft of Thermaerobacter subterraneus C21, DSM 13965.</title>
        <authorList>
            <consortium name="DOE Joint Genome Institute"/>
            <person name="Eisen J."/>
            <person name="Huntemann M."/>
            <person name="Wei C.-L."/>
            <person name="Han J."/>
            <person name="Detter J.C."/>
            <person name="Han C."/>
            <person name="Tapia R."/>
            <person name="Chen A."/>
            <person name="Kyrpides N."/>
            <person name="Mavromatis K."/>
            <person name="Markowitz V."/>
            <person name="Szeto E."/>
            <person name="Ivanova N."/>
            <person name="Mikhailova N."/>
            <person name="Ovchinnikova G."/>
            <person name="Pagani I."/>
            <person name="Pati A."/>
            <person name="Goodwin L."/>
            <person name="Nordberg H.P."/>
            <person name="Cantor M.N."/>
            <person name="Hua S.X."/>
            <person name="Woyke T."/>
            <person name="Eisen J."/>
            <person name="Klenk H.-P."/>
        </authorList>
    </citation>
    <scope>NUCLEOTIDE SEQUENCE [LARGE SCALE GENOMIC DNA]</scope>
    <source>
        <strain evidence="9">DSM 13965</strain>
    </source>
</reference>
<dbReference type="GO" id="GO:0046872">
    <property type="term" value="F:metal ion binding"/>
    <property type="evidence" value="ECO:0007669"/>
    <property type="project" value="UniProtKB-KW"/>
</dbReference>
<gene>
    <name evidence="9" type="ORF">ThesuDRAFT_01370</name>
</gene>
<dbReference type="SUPFAM" id="SSF47741">
    <property type="entry name" value="CO dehydrogenase ISP C-domain like"/>
    <property type="match status" value="1"/>
</dbReference>
<evidence type="ECO:0000256" key="7">
    <source>
        <dbReference type="SAM" id="MobiDB-lite"/>
    </source>
</evidence>
<feature type="compositionally biased region" description="Basic and acidic residues" evidence="7">
    <location>
        <begin position="48"/>
        <end position="61"/>
    </location>
</feature>
<keyword evidence="3" id="KW-0560">Oxidoreductase</keyword>
<dbReference type="InterPro" id="IPR002888">
    <property type="entry name" value="2Fe-2S-bd"/>
</dbReference>
<proteinExistence type="predicted"/>
<dbReference type="GO" id="GO:0016491">
    <property type="term" value="F:oxidoreductase activity"/>
    <property type="evidence" value="ECO:0007669"/>
    <property type="project" value="UniProtKB-KW"/>
</dbReference>
<dbReference type="InterPro" id="IPR012675">
    <property type="entry name" value="Beta-grasp_dom_sf"/>
</dbReference>
<dbReference type="PROSITE" id="PS51085">
    <property type="entry name" value="2FE2S_FER_2"/>
    <property type="match status" value="1"/>
</dbReference>
<evidence type="ECO:0000313" key="10">
    <source>
        <dbReference type="Proteomes" id="UP000005710"/>
    </source>
</evidence>